<dbReference type="PANTHER" id="PTHR34386:SF1">
    <property type="entry name" value="GLUTAREDOXIN-LIKE PROTEIN NRDH"/>
    <property type="match status" value="1"/>
</dbReference>
<comment type="caution">
    <text evidence="2">The sequence shown here is derived from an EMBL/GenBank/DDBJ whole genome shotgun (WGS) entry which is preliminary data.</text>
</comment>
<dbReference type="OrthoDB" id="9795531at2"/>
<feature type="domain" description="Glutaredoxin" evidence="1">
    <location>
        <begin position="5"/>
        <end position="59"/>
    </location>
</feature>
<dbReference type="PANTHER" id="PTHR34386">
    <property type="entry name" value="GLUTAREDOXIN"/>
    <property type="match status" value="1"/>
</dbReference>
<dbReference type="Gene3D" id="3.40.30.10">
    <property type="entry name" value="Glutaredoxin"/>
    <property type="match status" value="1"/>
</dbReference>
<dbReference type="Proteomes" id="UP001249945">
    <property type="component" value="Unassembled WGS sequence"/>
</dbReference>
<evidence type="ECO:0000313" key="3">
    <source>
        <dbReference type="EMBL" id="TFJ28688.1"/>
    </source>
</evidence>
<proteinExistence type="predicted"/>
<evidence type="ECO:0000313" key="5">
    <source>
        <dbReference type="Proteomes" id="UP001249945"/>
    </source>
</evidence>
<dbReference type="GO" id="GO:0009055">
    <property type="term" value="F:electron transfer activity"/>
    <property type="evidence" value="ECO:0007669"/>
    <property type="project" value="TreeGrafter"/>
</dbReference>
<dbReference type="KEGG" id="cdj:BFC22_02540"/>
<dbReference type="SUPFAM" id="SSF52833">
    <property type="entry name" value="Thioredoxin-like"/>
    <property type="match status" value="1"/>
</dbReference>
<name>A0A2R7ZU28_CARDV</name>
<dbReference type="PROSITE" id="PS51354">
    <property type="entry name" value="GLUTAREDOXIN_2"/>
    <property type="match status" value="1"/>
</dbReference>
<dbReference type="RefSeq" id="WP_034572020.1">
    <property type="nucleotide sequence ID" value="NZ_CBCPJQ010000002.1"/>
</dbReference>
<gene>
    <name evidence="3" type="ORF">CKN69_03925</name>
    <name evidence="2" type="ORF">MX635_12390</name>
</gene>
<reference evidence="3 4" key="1">
    <citation type="journal article" date="2018" name="Int. J. Food Microbiol.">
        <title>Growth of Carnobacterium spp. isolated from chilled vacuum-packaged meat under relevant acidic conditions.</title>
        <authorList>
            <person name="Zhang P."/>
            <person name="Badoni M."/>
            <person name="Ganzle M."/>
            <person name="Yang X."/>
        </authorList>
    </citation>
    <scope>NUCLEOTIDE SEQUENCE [LARGE SCALE GENOMIC DNA]</scope>
    <source>
        <strain evidence="3 4">B2</strain>
    </source>
</reference>
<organism evidence="2 5">
    <name type="scientific">Carnobacterium divergens</name>
    <name type="common">Lactobacillus divergens</name>
    <dbReference type="NCBI Taxonomy" id="2748"/>
    <lineage>
        <taxon>Bacteria</taxon>
        <taxon>Bacillati</taxon>
        <taxon>Bacillota</taxon>
        <taxon>Bacilli</taxon>
        <taxon>Lactobacillales</taxon>
        <taxon>Carnobacteriaceae</taxon>
        <taxon>Carnobacterium</taxon>
    </lineage>
</organism>
<dbReference type="EMBL" id="JALRMR010000017">
    <property type="protein sequence ID" value="MDT1975198.1"/>
    <property type="molecule type" value="Genomic_DNA"/>
</dbReference>
<protein>
    <submittedName>
        <fullName evidence="3">NrdH-redoxin</fullName>
    </submittedName>
    <submittedName>
        <fullName evidence="2">Thioredoxin family protein</fullName>
    </submittedName>
</protein>
<accession>A0A2R7ZU28</accession>
<evidence type="ECO:0000313" key="2">
    <source>
        <dbReference type="EMBL" id="MDT1975198.1"/>
    </source>
</evidence>
<dbReference type="CDD" id="cd02976">
    <property type="entry name" value="NrdH"/>
    <property type="match status" value="1"/>
</dbReference>
<dbReference type="Proteomes" id="UP000297938">
    <property type="component" value="Unassembled WGS sequence"/>
</dbReference>
<reference evidence="2" key="2">
    <citation type="submission" date="2022-04" db="EMBL/GenBank/DDBJ databases">
        <title>Draft genome sequences of lactic acid bacteria (LAB) strains involved in meat spoilage.</title>
        <authorList>
            <person name="Palevich N."/>
        </authorList>
    </citation>
    <scope>NUCLEOTIDE SEQUENCE</scope>
    <source>
        <strain evidence="2">9-14</strain>
    </source>
</reference>
<dbReference type="STRING" id="2748.CDIV41_270169"/>
<sequence>MSKIHVYSKPNCPQCDMTKFLLKNENIEFHERNIMEDEDHLNFLKEKGFMSVPVVLVEGIEPIVGFQPERLKELKAI</sequence>
<dbReference type="AlphaFoldDB" id="A0A2R7ZU28"/>
<dbReference type="GeneID" id="89587918"/>
<dbReference type="EMBL" id="NRPP01000007">
    <property type="protein sequence ID" value="TFJ28688.1"/>
    <property type="molecule type" value="Genomic_DNA"/>
</dbReference>
<dbReference type="InterPro" id="IPR036249">
    <property type="entry name" value="Thioredoxin-like_sf"/>
</dbReference>
<dbReference type="Pfam" id="PF00462">
    <property type="entry name" value="Glutaredoxin"/>
    <property type="match status" value="1"/>
</dbReference>
<evidence type="ECO:0000313" key="4">
    <source>
        <dbReference type="Proteomes" id="UP000297938"/>
    </source>
</evidence>
<dbReference type="InterPro" id="IPR002109">
    <property type="entry name" value="Glutaredoxin"/>
</dbReference>
<dbReference type="GO" id="GO:0045454">
    <property type="term" value="P:cell redox homeostasis"/>
    <property type="evidence" value="ECO:0007669"/>
    <property type="project" value="TreeGrafter"/>
</dbReference>
<evidence type="ECO:0000259" key="1">
    <source>
        <dbReference type="Pfam" id="PF00462"/>
    </source>
</evidence>
<dbReference type="InterPro" id="IPR051548">
    <property type="entry name" value="Grx-like_ET"/>
</dbReference>